<reference evidence="2" key="1">
    <citation type="submission" date="2020-09" db="EMBL/GenBank/DDBJ databases">
        <title>New species isolated from human feces.</title>
        <authorList>
            <person name="Kitahara M."/>
            <person name="Shigeno Y."/>
            <person name="Shime M."/>
            <person name="Matsumoto Y."/>
            <person name="Nakamura S."/>
            <person name="Motooka D."/>
            <person name="Fukuoka S."/>
            <person name="Nishikawa H."/>
            <person name="Benno Y."/>
        </authorList>
    </citation>
    <scope>NUCLEOTIDE SEQUENCE</scope>
    <source>
        <strain evidence="2">MM50</strain>
    </source>
</reference>
<feature type="transmembrane region" description="Helical" evidence="1">
    <location>
        <begin position="502"/>
        <end position="523"/>
    </location>
</feature>
<feature type="transmembrane region" description="Helical" evidence="1">
    <location>
        <begin position="354"/>
        <end position="373"/>
    </location>
</feature>
<dbReference type="Proteomes" id="UP000681035">
    <property type="component" value="Chromosome"/>
</dbReference>
<keyword evidence="1" id="KW-1133">Transmembrane helix</keyword>
<feature type="transmembrane region" description="Helical" evidence="1">
    <location>
        <begin position="32"/>
        <end position="57"/>
    </location>
</feature>
<feature type="transmembrane region" description="Helical" evidence="1">
    <location>
        <begin position="314"/>
        <end position="334"/>
    </location>
</feature>
<evidence type="ECO:0000256" key="1">
    <source>
        <dbReference type="SAM" id="Phobius"/>
    </source>
</evidence>
<feature type="transmembrane region" description="Helical" evidence="1">
    <location>
        <begin position="189"/>
        <end position="206"/>
    </location>
</feature>
<feature type="transmembrane region" description="Helical" evidence="1">
    <location>
        <begin position="150"/>
        <end position="177"/>
    </location>
</feature>
<dbReference type="RefSeq" id="WP_213541506.1">
    <property type="nucleotide sequence ID" value="NZ_AP023418.1"/>
</dbReference>
<keyword evidence="3" id="KW-1185">Reference proteome</keyword>
<feature type="transmembrane region" description="Helical" evidence="1">
    <location>
        <begin position="405"/>
        <end position="424"/>
    </location>
</feature>
<dbReference type="EMBL" id="AP023418">
    <property type="protein sequence ID" value="BCK80583.1"/>
    <property type="molecule type" value="Genomic_DNA"/>
</dbReference>
<evidence type="ECO:0000313" key="3">
    <source>
        <dbReference type="Proteomes" id="UP000681035"/>
    </source>
</evidence>
<feature type="transmembrane region" description="Helical" evidence="1">
    <location>
        <begin position="247"/>
        <end position="267"/>
    </location>
</feature>
<keyword evidence="1" id="KW-0812">Transmembrane</keyword>
<feature type="transmembrane region" description="Helical" evidence="1">
    <location>
        <begin position="430"/>
        <end position="451"/>
    </location>
</feature>
<dbReference type="AlphaFoldDB" id="A0A810Q7J0"/>
<sequence>MLKLLVKKQLTEIFRAYLYDAKKNRARSKAATVGYIIFFVFIMVGIIGGMFTLLSLAMCQDMAKAGMSWFYFAIMGLMAILLGAFGSVFTTYSSLYLPKDNDQLLSLPIPVNTLIAARLLGVYLMGLMYSGVVVLPAIIVYWATVSAAPLHLLAGVLFLLLISLFVMAISCLLGWVVAKVSLKLKNKSFVTVVLSLVFFGLYYYFFSFKANSLLTELLQNIALYGDKVRSSAYPVYLFGQAGAGDPLSMLLLTAAIAVLFGLTWLLLSRSFLSIATASGHVGRKVYRAKAVRCRSISSALLDRELRRFTSSANYMLNCGFGTLFLVLASGFLLWQGRELLELVSQSFPERSGAMPVLLAFVLCLLSAMNDTTAPSVSLEGKQLWLAQSLPVSPWQVLRAKLRLQLLITIPPMLLCLVCLLAVYPGSPLELLFIAVTALSYALLMALLGLFLGLKMPNLSWTNEVVPIKQSACVALSLFSGWAVAMIPGALYLLTGIGSLDPLLYLSVVTALVLILSAVLSLWVKKTGSRIFAAL</sequence>
<dbReference type="KEGG" id="vcop:MM50RIKEN_03460"/>
<accession>A0A810Q7J0</accession>
<feature type="transmembrane region" description="Helical" evidence="1">
    <location>
        <begin position="472"/>
        <end position="496"/>
    </location>
</feature>
<gene>
    <name evidence="2" type="ORF">MM50RIKEN_03460</name>
</gene>
<proteinExistence type="predicted"/>
<feature type="transmembrane region" description="Helical" evidence="1">
    <location>
        <begin position="119"/>
        <end position="144"/>
    </location>
</feature>
<feature type="transmembrane region" description="Helical" evidence="1">
    <location>
        <begin position="69"/>
        <end position="98"/>
    </location>
</feature>
<keyword evidence="1" id="KW-0472">Membrane</keyword>
<organism evidence="2 3">
    <name type="scientific">Vescimonas coprocola</name>
    <dbReference type="NCBI Taxonomy" id="2714355"/>
    <lineage>
        <taxon>Bacteria</taxon>
        <taxon>Bacillati</taxon>
        <taxon>Bacillota</taxon>
        <taxon>Clostridia</taxon>
        <taxon>Eubacteriales</taxon>
        <taxon>Oscillospiraceae</taxon>
        <taxon>Vescimonas</taxon>
    </lineage>
</organism>
<evidence type="ECO:0000313" key="2">
    <source>
        <dbReference type="EMBL" id="BCK80583.1"/>
    </source>
</evidence>
<name>A0A810Q7J0_9FIRM</name>
<protein>
    <submittedName>
        <fullName evidence="2">ABC transporter permease</fullName>
    </submittedName>
</protein>